<dbReference type="PANTHER" id="PTHR47685:SF1">
    <property type="entry name" value="MAGNESIUM TRANSPORT PROTEIN CORA"/>
    <property type="match status" value="1"/>
</dbReference>
<gene>
    <name evidence="7" type="ORF">N8I77_003954</name>
</gene>
<evidence type="ECO:0000256" key="6">
    <source>
        <dbReference type="SAM" id="Phobius"/>
    </source>
</evidence>
<dbReference type="InterPro" id="IPR045863">
    <property type="entry name" value="CorA_TM1_TM2"/>
</dbReference>
<protein>
    <submittedName>
        <fullName evidence="7">Uncharacterized protein</fullName>
    </submittedName>
</protein>
<dbReference type="InterPro" id="IPR002523">
    <property type="entry name" value="MgTranspt_CorA/ZnTranspt_ZntB"/>
</dbReference>
<accession>A0AAD9SJZ5</accession>
<comment type="subcellular location">
    <subcellularLocation>
        <location evidence="1">Membrane</location>
        <topology evidence="1">Multi-pass membrane protein</topology>
    </subcellularLocation>
</comment>
<keyword evidence="4 6" id="KW-0472">Membrane</keyword>
<feature type="transmembrane region" description="Helical" evidence="6">
    <location>
        <begin position="1179"/>
        <end position="1198"/>
    </location>
</feature>
<proteinExistence type="predicted"/>
<reference evidence="7" key="1">
    <citation type="submission" date="2023-06" db="EMBL/GenBank/DDBJ databases">
        <authorList>
            <person name="Noh H."/>
        </authorList>
    </citation>
    <scope>NUCLEOTIDE SEQUENCE</scope>
    <source>
        <strain evidence="7">DUCC20226</strain>
    </source>
</reference>
<keyword evidence="2 6" id="KW-0812">Transmembrane</keyword>
<dbReference type="GO" id="GO:0015087">
    <property type="term" value="F:cobalt ion transmembrane transporter activity"/>
    <property type="evidence" value="ECO:0007669"/>
    <property type="project" value="TreeGrafter"/>
</dbReference>
<feature type="region of interest" description="Disordered" evidence="5">
    <location>
        <begin position="1264"/>
        <end position="1303"/>
    </location>
</feature>
<evidence type="ECO:0000256" key="4">
    <source>
        <dbReference type="ARBA" id="ARBA00023136"/>
    </source>
</evidence>
<feature type="compositionally biased region" description="Polar residues" evidence="5">
    <location>
        <begin position="782"/>
        <end position="800"/>
    </location>
</feature>
<dbReference type="PANTHER" id="PTHR47685">
    <property type="entry name" value="MAGNESIUM TRANSPORT PROTEIN CORA"/>
    <property type="match status" value="1"/>
</dbReference>
<evidence type="ECO:0000256" key="2">
    <source>
        <dbReference type="ARBA" id="ARBA00022692"/>
    </source>
</evidence>
<dbReference type="SUPFAM" id="SSF144083">
    <property type="entry name" value="Magnesium transport protein CorA, transmembrane region"/>
    <property type="match status" value="1"/>
</dbReference>
<organism evidence="7 8">
    <name type="scientific">Phomopsis amygdali</name>
    <name type="common">Fusicoccum amygdali</name>
    <dbReference type="NCBI Taxonomy" id="1214568"/>
    <lineage>
        <taxon>Eukaryota</taxon>
        <taxon>Fungi</taxon>
        <taxon>Dikarya</taxon>
        <taxon>Ascomycota</taxon>
        <taxon>Pezizomycotina</taxon>
        <taxon>Sordariomycetes</taxon>
        <taxon>Sordariomycetidae</taxon>
        <taxon>Diaporthales</taxon>
        <taxon>Diaporthaceae</taxon>
        <taxon>Diaporthe</taxon>
    </lineage>
</organism>
<evidence type="ECO:0000256" key="3">
    <source>
        <dbReference type="ARBA" id="ARBA00022989"/>
    </source>
</evidence>
<evidence type="ECO:0000313" key="7">
    <source>
        <dbReference type="EMBL" id="KAK2610532.1"/>
    </source>
</evidence>
<dbReference type="Gene3D" id="1.20.58.340">
    <property type="entry name" value="Magnesium transport protein CorA, transmembrane region"/>
    <property type="match status" value="1"/>
</dbReference>
<dbReference type="Proteomes" id="UP001265746">
    <property type="component" value="Unassembled WGS sequence"/>
</dbReference>
<evidence type="ECO:0000256" key="5">
    <source>
        <dbReference type="SAM" id="MobiDB-lite"/>
    </source>
</evidence>
<dbReference type="InterPro" id="IPR050829">
    <property type="entry name" value="CorA_MIT"/>
</dbReference>
<dbReference type="GO" id="GO:0015095">
    <property type="term" value="F:magnesium ion transmembrane transporter activity"/>
    <property type="evidence" value="ECO:0007669"/>
    <property type="project" value="TreeGrafter"/>
</dbReference>
<feature type="region of interest" description="Disordered" evidence="5">
    <location>
        <begin position="172"/>
        <end position="225"/>
    </location>
</feature>
<dbReference type="EMBL" id="JAUJFL010000002">
    <property type="protein sequence ID" value="KAK2610532.1"/>
    <property type="molecule type" value="Genomic_DNA"/>
</dbReference>
<keyword evidence="8" id="KW-1185">Reference proteome</keyword>
<name>A0AAD9SJZ5_PHOAM</name>
<dbReference type="GO" id="GO:0015099">
    <property type="term" value="F:nickel cation transmembrane transporter activity"/>
    <property type="evidence" value="ECO:0007669"/>
    <property type="project" value="TreeGrafter"/>
</dbReference>
<keyword evidence="3 6" id="KW-1133">Transmembrane helix</keyword>
<dbReference type="Pfam" id="PF01544">
    <property type="entry name" value="CorA"/>
    <property type="match status" value="1"/>
</dbReference>
<feature type="region of interest" description="Disordered" evidence="5">
    <location>
        <begin position="769"/>
        <end position="800"/>
    </location>
</feature>
<feature type="region of interest" description="Disordered" evidence="5">
    <location>
        <begin position="636"/>
        <end position="670"/>
    </location>
</feature>
<evidence type="ECO:0000313" key="8">
    <source>
        <dbReference type="Proteomes" id="UP001265746"/>
    </source>
</evidence>
<feature type="transmembrane region" description="Helical" evidence="6">
    <location>
        <begin position="1119"/>
        <end position="1140"/>
    </location>
</feature>
<dbReference type="GO" id="GO:0016020">
    <property type="term" value="C:membrane"/>
    <property type="evidence" value="ECO:0007669"/>
    <property type="project" value="UniProtKB-SubCell"/>
</dbReference>
<feature type="compositionally biased region" description="Low complexity" evidence="5">
    <location>
        <begin position="1272"/>
        <end position="1288"/>
    </location>
</feature>
<evidence type="ECO:0000256" key="1">
    <source>
        <dbReference type="ARBA" id="ARBA00004141"/>
    </source>
</evidence>
<sequence>MSTQPSLSPAESDSAIYATARESLVKLLSANDLQSSCLSVEPHDLRDIRDLRCHFFGCLGINRRLQVLANAADPIWAQAEALEIKDTEPVQKNNSKTPPIGSIDPDEYQPSMRYVTALSLQAELKRISVLRRTPALRGLVREVQRSLVAWREENRKNIDDVERLRIDTTHFRLMLPPETPRSPRQPGTRRAVASPSQDPGPPVTRERRRTTNLTQGSLTEHDDFSRMLKKIVDEEREKNNEDMPEDDPMTCYELKRDIKAQLILLERPKPSDSKTIPIMGNVMEPDWEDVGDEIFKGRFPDQQVSMFHLLDGALKGGQFNRGKFERTPKKTLEDEICPRKLRYYHIPVNNMLWAECGGLIRSQQAIASYFNEPHPEPGQDFDPSTKMVLRDDCWRGQEHGNEPHSMVHNRHLRPMCEKISTDPDDAYHKGESSLVLFMPFLHWETDRRRDQAANLIERLADEHELDLRETAHMWKEIRKDNRKGLLKLSPPVAAPKSSDYKEPNYYKTRGEDRDQILQALAKILWEKIRKDSTRPMPSGLPHTLWQRIRDEAFEDALIRALKNALLEKARIQEIPQILQKFISNQGVDEKEQPIYDWDNTFWRIKEAGKGYPTPHTLEDIFWEEIKKARKIADTRRGLKGESDEDVGEIPGENVDGYQSHSAFSGKDGSSRKIFQSPTTIFKGVKVDEYGYPRPKNRLAKVLIKAARLYEQMTTYPDQRIMEKDLFSDPPLHPRRTLDQAYFWRLRTTRSRDRDQVVYRHTNAEFAHKYRPHDTVHTGSRKPMSSTNSKSRPASDQSDITEAENWQWSRHGQFEDEYGCAQCDADIRKVSRAVMVDQLWMWVLDKDTILTCFPQRYGMSYKDDSGVHQSIRTRVKTRSNPDNHVRSIFDLALIILDECFNTFFDRARTADQRPQVIDMFSESIGRVTHKQAVAFRHLWSLSERLTAFYQIGVEEKVDPAIYQSGVEDEVDPRIMLALLNVTPEAELQREIRDIIDELNIMLHIVGQQQEVIKRFVRFAEEILRSTKSNPTKSLGQAVSATPVDVLSIVNDQINSFETRKVDLLSEVENRIKELEGLKASALSTAENVNDLLSLKQQQASVVQAYEAMKQGEETVSQGKAIMVFTVMTILFLPLSFMSSLFGMNAVELTGSDPSPDASDSSRPVPDEIVSFWPITFKRQILIMFTVSFGAVLAVIIPAFSPFARAAIGSALRYAAARSITVVPLYRFWLGRGWSSRRLRARTGAAVRDLKHAVREAVKRQRLEESEVRDGVRASPGTGAAAVGGVPGARSRQRWAPSRGKGDAV</sequence>
<comment type="caution">
    <text evidence="7">The sequence shown here is derived from an EMBL/GenBank/DDBJ whole genome shotgun (WGS) entry which is preliminary data.</text>
</comment>